<sequence>MEFSDIASVSGKGTLFNIVQPTRTGVILESLDEHKKKMVATMHNKVSILSEISIYTTDAEGAVPLEDVMKKIHKEFDGDTDLDKNSSPEELKAFLKFVLPDYDESRVYVSDIKKVVSWYDQLVKQAPDVLAEKKEEKKKETKKPAKKKEEDKGE</sequence>
<protein>
    <submittedName>
        <fullName evidence="4">Uncharacterized protein</fullName>
    </submittedName>
</protein>
<dbReference type="Pfam" id="PF18347">
    <property type="entry name" value="DUF5606"/>
    <property type="match status" value="1"/>
</dbReference>
<reference evidence="4 5" key="1">
    <citation type="submission" date="2017-06" db="EMBL/GenBank/DDBJ databases">
        <authorList>
            <person name="Kim H.J."/>
            <person name="Triplett B.A."/>
        </authorList>
    </citation>
    <scope>NUCLEOTIDE SEQUENCE [LARGE SCALE GENOMIC DNA]</scope>
    <source>
        <strain evidence="4 5">DSM 19307</strain>
    </source>
</reference>
<evidence type="ECO:0000313" key="4">
    <source>
        <dbReference type="EMBL" id="SNT06595.1"/>
    </source>
</evidence>
<dbReference type="InterPro" id="IPR049280">
    <property type="entry name" value="DUF6852"/>
</dbReference>
<feature type="domain" description="DUF5606" evidence="2">
    <location>
        <begin position="5"/>
        <end position="49"/>
    </location>
</feature>
<accession>A0A239JL81</accession>
<feature type="domain" description="DUF6852" evidence="3">
    <location>
        <begin position="52"/>
        <end position="121"/>
    </location>
</feature>
<evidence type="ECO:0000313" key="5">
    <source>
        <dbReference type="Proteomes" id="UP000198393"/>
    </source>
</evidence>
<dbReference type="InterPro" id="IPR049282">
    <property type="entry name" value="BVU_3817_N_sf"/>
</dbReference>
<dbReference type="Proteomes" id="UP000198393">
    <property type="component" value="Unassembled WGS sequence"/>
</dbReference>
<evidence type="ECO:0000259" key="2">
    <source>
        <dbReference type="Pfam" id="PF18347"/>
    </source>
</evidence>
<gene>
    <name evidence="4" type="ORF">SAMN05421640_2235</name>
</gene>
<dbReference type="AlphaFoldDB" id="A0A239JL81"/>
<organism evidence="4 5">
    <name type="scientific">Ekhidna lutea</name>
    <dbReference type="NCBI Taxonomy" id="447679"/>
    <lineage>
        <taxon>Bacteria</taxon>
        <taxon>Pseudomonadati</taxon>
        <taxon>Bacteroidota</taxon>
        <taxon>Cytophagia</taxon>
        <taxon>Cytophagales</taxon>
        <taxon>Reichenbachiellaceae</taxon>
        <taxon>Ekhidna</taxon>
    </lineage>
</organism>
<proteinExistence type="predicted"/>
<dbReference type="Pfam" id="PF21186">
    <property type="entry name" value="DUF6852"/>
    <property type="match status" value="1"/>
</dbReference>
<dbReference type="InterPro" id="IPR041218">
    <property type="entry name" value="DUF5606"/>
</dbReference>
<dbReference type="Gene3D" id="1.10.10.1650">
    <property type="match status" value="1"/>
</dbReference>
<evidence type="ECO:0000256" key="1">
    <source>
        <dbReference type="SAM" id="MobiDB-lite"/>
    </source>
</evidence>
<dbReference type="InterPro" id="IPR049281">
    <property type="entry name" value="BVU_3817-like_C_sf"/>
</dbReference>
<evidence type="ECO:0000259" key="3">
    <source>
        <dbReference type="Pfam" id="PF21186"/>
    </source>
</evidence>
<name>A0A239JL81_EKHLU</name>
<dbReference type="EMBL" id="FZPD01000003">
    <property type="protein sequence ID" value="SNT06595.1"/>
    <property type="molecule type" value="Genomic_DNA"/>
</dbReference>
<keyword evidence="5" id="KW-1185">Reference proteome</keyword>
<dbReference type="RefSeq" id="WP_089356940.1">
    <property type="nucleotide sequence ID" value="NZ_FZPD01000003.1"/>
</dbReference>
<feature type="region of interest" description="Disordered" evidence="1">
    <location>
        <begin position="130"/>
        <end position="154"/>
    </location>
</feature>
<dbReference type="Gene3D" id="2.30.30.730">
    <property type="match status" value="1"/>
</dbReference>
<dbReference type="OrthoDB" id="675198at2"/>